<feature type="compositionally biased region" description="Polar residues" evidence="8">
    <location>
        <begin position="42"/>
        <end position="54"/>
    </location>
</feature>
<dbReference type="GO" id="GO:0008139">
    <property type="term" value="F:nuclear localization sequence binding"/>
    <property type="evidence" value="ECO:0007669"/>
    <property type="project" value="InterPro"/>
</dbReference>
<evidence type="ECO:0000256" key="8">
    <source>
        <dbReference type="SAM" id="MobiDB-lite"/>
    </source>
</evidence>
<evidence type="ECO:0008006" key="11">
    <source>
        <dbReference type="Google" id="ProtNLM"/>
    </source>
</evidence>
<gene>
    <name evidence="9" type="ORF">OHK93_005750</name>
</gene>
<keyword evidence="4" id="KW-0653">Protein transport</keyword>
<name>A0AA43QIY9_9LECA</name>
<feature type="compositionally biased region" description="Low complexity" evidence="8">
    <location>
        <begin position="55"/>
        <end position="74"/>
    </location>
</feature>
<keyword evidence="7" id="KW-0539">Nucleus</keyword>
<evidence type="ECO:0000256" key="3">
    <source>
        <dbReference type="ARBA" id="ARBA00022816"/>
    </source>
</evidence>
<reference evidence="9" key="1">
    <citation type="journal article" date="2023" name="Genome Biol. Evol.">
        <title>First Whole Genome Sequence and Flow Cytometry Genome Size Data for the Lichen-Forming Fungus Ramalina farinacea (Ascomycota).</title>
        <authorList>
            <person name="Llewellyn T."/>
            <person name="Mian S."/>
            <person name="Hill R."/>
            <person name="Leitch I.J."/>
            <person name="Gaya E."/>
        </authorList>
    </citation>
    <scope>NUCLEOTIDE SEQUENCE</scope>
    <source>
        <strain evidence="9">LIQ254RAFAR</strain>
    </source>
</reference>
<organism evidence="9 10">
    <name type="scientific">Ramalina farinacea</name>
    <dbReference type="NCBI Taxonomy" id="258253"/>
    <lineage>
        <taxon>Eukaryota</taxon>
        <taxon>Fungi</taxon>
        <taxon>Dikarya</taxon>
        <taxon>Ascomycota</taxon>
        <taxon>Pezizomycotina</taxon>
        <taxon>Lecanoromycetes</taxon>
        <taxon>OSLEUM clade</taxon>
        <taxon>Lecanoromycetidae</taxon>
        <taxon>Lecanorales</taxon>
        <taxon>Lecanorineae</taxon>
        <taxon>Ramalinaceae</taxon>
        <taxon>Ramalina</taxon>
    </lineage>
</organism>
<evidence type="ECO:0000313" key="9">
    <source>
        <dbReference type="EMBL" id="MDI1486519.1"/>
    </source>
</evidence>
<evidence type="ECO:0000313" key="10">
    <source>
        <dbReference type="Proteomes" id="UP001161017"/>
    </source>
</evidence>
<keyword evidence="2" id="KW-0813">Transport</keyword>
<dbReference type="Pfam" id="PF21121">
    <property type="entry name" value="Nup49_C"/>
    <property type="match status" value="1"/>
</dbReference>
<keyword evidence="6" id="KW-0906">Nuclear pore complex</keyword>
<proteinExistence type="predicted"/>
<feature type="region of interest" description="Disordered" evidence="8">
    <location>
        <begin position="1"/>
        <end position="74"/>
    </location>
</feature>
<dbReference type="PANTHER" id="PTHR13437">
    <property type="entry name" value="NUCLEOPORIN P58/P45 NUCLEOPORIN-LIKE PROTEIN 1"/>
    <property type="match status" value="1"/>
</dbReference>
<dbReference type="GO" id="GO:0015031">
    <property type="term" value="P:protein transport"/>
    <property type="evidence" value="ECO:0007669"/>
    <property type="project" value="UniProtKB-KW"/>
</dbReference>
<keyword evidence="10" id="KW-1185">Reference proteome</keyword>
<evidence type="ECO:0000256" key="2">
    <source>
        <dbReference type="ARBA" id="ARBA00022448"/>
    </source>
</evidence>
<dbReference type="Proteomes" id="UP001161017">
    <property type="component" value="Unassembled WGS sequence"/>
</dbReference>
<dbReference type="InterPro" id="IPR024882">
    <property type="entry name" value="NUP58/p45/49"/>
</dbReference>
<evidence type="ECO:0000256" key="6">
    <source>
        <dbReference type="ARBA" id="ARBA00023132"/>
    </source>
</evidence>
<evidence type="ECO:0000256" key="4">
    <source>
        <dbReference type="ARBA" id="ARBA00022927"/>
    </source>
</evidence>
<accession>A0AA43QIY9</accession>
<dbReference type="GO" id="GO:0017056">
    <property type="term" value="F:structural constituent of nuclear pore"/>
    <property type="evidence" value="ECO:0007669"/>
    <property type="project" value="InterPro"/>
</dbReference>
<keyword evidence="3" id="KW-0509">mRNA transport</keyword>
<keyword evidence="5" id="KW-0811">Translocation</keyword>
<evidence type="ECO:0000256" key="7">
    <source>
        <dbReference type="ARBA" id="ARBA00023242"/>
    </source>
</evidence>
<dbReference type="AlphaFoldDB" id="A0AA43QIY9"/>
<dbReference type="PANTHER" id="PTHR13437:SF2">
    <property type="entry name" value="NUCLEOPORIN P58_P45"/>
    <property type="match status" value="1"/>
</dbReference>
<feature type="compositionally biased region" description="Polar residues" evidence="8">
    <location>
        <begin position="1"/>
        <end position="19"/>
    </location>
</feature>
<sequence>MQPANSIFGNNNAQQMQPQQGGGLFGSLNSSQPQQAGGLFGSTLNNQNKSSMFGSSQAPSQVQQPNNQQPAPVSIFSNSIGQQSQQQQVVPGVRISVNELRPTTRFNDLHEELQKAIEYVDTFITGQINFQEQCIGASPGLNELSQQMSPDVQHCTKKLESVQQALEGDAESIAFAKHLVRADAADAKLSFKIINNLKLPPQFHHANLWNSVPAAQRVGPSFPDGAAEQGSSRNLIEYFSKQSDDMSKTLAAYKRNIAEVETYLRGVESNAIQEMQRLAVSRNREGGPRTTEDEVKELAFVLRDFENGILGVAARVGGARESVQSVML</sequence>
<dbReference type="EMBL" id="JAPUFD010000003">
    <property type="protein sequence ID" value="MDI1486519.1"/>
    <property type="molecule type" value="Genomic_DNA"/>
</dbReference>
<evidence type="ECO:0000256" key="1">
    <source>
        <dbReference type="ARBA" id="ARBA00004567"/>
    </source>
</evidence>
<comment type="subcellular location">
    <subcellularLocation>
        <location evidence="1">Nucleus</location>
        <location evidence="1">Nuclear pore complex</location>
    </subcellularLocation>
</comment>
<evidence type="ECO:0000256" key="5">
    <source>
        <dbReference type="ARBA" id="ARBA00023010"/>
    </source>
</evidence>
<comment type="caution">
    <text evidence="9">The sequence shown here is derived from an EMBL/GenBank/DDBJ whole genome shotgun (WGS) entry which is preliminary data.</text>
</comment>
<protein>
    <recommendedName>
        <fullName evidence="11">Nucleoporin NUP49/NSP49</fullName>
    </recommendedName>
</protein>
<dbReference type="GO" id="GO:0005643">
    <property type="term" value="C:nuclear pore"/>
    <property type="evidence" value="ECO:0007669"/>
    <property type="project" value="UniProtKB-SubCell"/>
</dbReference>
<dbReference type="GO" id="GO:0051028">
    <property type="term" value="P:mRNA transport"/>
    <property type="evidence" value="ECO:0007669"/>
    <property type="project" value="UniProtKB-KW"/>
</dbReference>